<reference evidence="3 4" key="1">
    <citation type="submission" date="2014-06" db="EMBL/GenBank/DDBJ databases">
        <authorList>
            <person name="Swart Estienne"/>
        </authorList>
    </citation>
    <scope>NUCLEOTIDE SEQUENCE [LARGE SCALE GENOMIC DNA]</scope>
    <source>
        <strain evidence="3 4">130c</strain>
    </source>
</reference>
<keyword evidence="1" id="KW-0175">Coiled coil</keyword>
<evidence type="ECO:0000256" key="1">
    <source>
        <dbReference type="SAM" id="Coils"/>
    </source>
</evidence>
<accession>A0A078ADL2</accession>
<evidence type="ECO:0000256" key="2">
    <source>
        <dbReference type="SAM" id="MobiDB-lite"/>
    </source>
</evidence>
<proteinExistence type="predicted"/>
<feature type="coiled-coil region" evidence="1">
    <location>
        <begin position="230"/>
        <end position="257"/>
    </location>
</feature>
<dbReference type="EMBL" id="CCKQ01008177">
    <property type="protein sequence ID" value="CDW79622.1"/>
    <property type="molecule type" value="Genomic_DNA"/>
</dbReference>
<sequence length="972" mass="113839">MEPLKLYQITSMQKILDIVERRSDEKEKFKETLKEQRAVLMKTIESIIMQAKKNSISSLQLESLLSDVKQGGEPDFGFINELKFGDERIGWQLFCGIITPYPKYQKLAKYIQEYQEQKELELQLYEKRFRQKNKGSSTHLKMNIFRKNISMLSKPLIRPTPTQDTLQVNSNKNANPIVWKRTISFADEVAMNRMVHSQQPSFKIMESASSPVKTRKKQRSIVQKQLDMKQTSILEKYKQLRTEAEDLNKEFQKHCELVQKIKINKFDNFYLNFEGEKKPSISHSMTTPTTPTVRKIQSQSQKLKDPKGNLSPRKEQNPIMNYNIFNRILAKISNDELQNPLIQQRVFQQFANYLEKNFKSQSRDMFNAEVERIKTSFKNKGIEPTIFDSFVSKIQLDPPPLPRPQMNQRLSKDIKIKIIKNQDDDVFNFKRISSKMNGESSIRSSKNPFQRKITKRQQSGENRYSVITFNGLAATPLAQNDKTNTYVSQQDKPAHKDSNSITIHTQRSKMDYLEVSNMDFQNMVNLRKFSQFAYQTDLRISTTSNSEFPEDQQKSDNFFENYPKKVLISQANSKFKLTNLIFRLKNIKKKLKVKCELYLENQKHPEIKKLIFTKNLIKMLKSQKLELDEKFRRKFIKFNMESVLEEIDELKRFIKPIIKLSNQKVEATEKLFQQTFNSRMPKNLKDMIRSKTPLFETTFKANSTQRQDYLQKLERKLEKLKSTTYQNNLTYFQENQRANTTFEHKNVQSSFGSNNATNQTIILPIAADNQQFRCKTPQRIRNQIFKTQQNSPLMTMKLNYANQKMPDIQINSVDIQLHLKHQPKINSHPVKARPISSTENSMSKLLTQDKYTESSATRVTREDANTNKNHASFDGKSMFRTTDYDISPSLTKQHASFGQAFDQFSKFKKQKSKFQSRPSDPKYFLKLVEKISQNQESGYNDFSSQRKGLQSSKKSFNSSFTNCYNPASNTML</sequence>
<feature type="compositionally biased region" description="Polar residues" evidence="2">
    <location>
        <begin position="438"/>
        <end position="448"/>
    </location>
</feature>
<feature type="region of interest" description="Disordered" evidence="2">
    <location>
        <begin position="281"/>
        <end position="316"/>
    </location>
</feature>
<feature type="region of interest" description="Disordered" evidence="2">
    <location>
        <begin position="438"/>
        <end position="460"/>
    </location>
</feature>
<dbReference type="Proteomes" id="UP000039865">
    <property type="component" value="Unassembled WGS sequence"/>
</dbReference>
<keyword evidence="4" id="KW-1185">Reference proteome</keyword>
<feature type="compositionally biased region" description="Basic and acidic residues" evidence="2">
    <location>
        <begin position="302"/>
        <end position="316"/>
    </location>
</feature>
<gene>
    <name evidence="3" type="primary">Contig1897.g2057</name>
    <name evidence="3" type="ORF">STYLEM_8612</name>
</gene>
<name>A0A078ADL2_STYLE</name>
<evidence type="ECO:0000313" key="4">
    <source>
        <dbReference type="Proteomes" id="UP000039865"/>
    </source>
</evidence>
<dbReference type="InParanoid" id="A0A078ADL2"/>
<feature type="compositionally biased region" description="Polar residues" evidence="2">
    <location>
        <begin position="281"/>
        <end position="301"/>
    </location>
</feature>
<dbReference type="AlphaFoldDB" id="A0A078ADL2"/>
<evidence type="ECO:0000313" key="3">
    <source>
        <dbReference type="EMBL" id="CDW79622.1"/>
    </source>
</evidence>
<protein>
    <submittedName>
        <fullName evidence="3">Uncharacterized protein</fullName>
    </submittedName>
</protein>
<organism evidence="3 4">
    <name type="scientific">Stylonychia lemnae</name>
    <name type="common">Ciliate</name>
    <dbReference type="NCBI Taxonomy" id="5949"/>
    <lineage>
        <taxon>Eukaryota</taxon>
        <taxon>Sar</taxon>
        <taxon>Alveolata</taxon>
        <taxon>Ciliophora</taxon>
        <taxon>Intramacronucleata</taxon>
        <taxon>Spirotrichea</taxon>
        <taxon>Stichotrichia</taxon>
        <taxon>Sporadotrichida</taxon>
        <taxon>Oxytrichidae</taxon>
        <taxon>Stylonychinae</taxon>
        <taxon>Stylonychia</taxon>
    </lineage>
</organism>